<evidence type="ECO:0000313" key="2">
    <source>
        <dbReference type="EMBL" id="KAK9201556.1"/>
    </source>
</evidence>
<accession>A0AAP0M9Y0</accession>
<dbReference type="EMBL" id="JBCGBO010000005">
    <property type="protein sequence ID" value="KAK9201556.1"/>
    <property type="molecule type" value="Genomic_DNA"/>
</dbReference>
<organism evidence="2 3">
    <name type="scientific">Citrus x changshan-huyou</name>
    <dbReference type="NCBI Taxonomy" id="2935761"/>
    <lineage>
        <taxon>Eukaryota</taxon>
        <taxon>Viridiplantae</taxon>
        <taxon>Streptophyta</taxon>
        <taxon>Embryophyta</taxon>
        <taxon>Tracheophyta</taxon>
        <taxon>Spermatophyta</taxon>
        <taxon>Magnoliopsida</taxon>
        <taxon>eudicotyledons</taxon>
        <taxon>Gunneridae</taxon>
        <taxon>Pentapetalae</taxon>
        <taxon>rosids</taxon>
        <taxon>malvids</taxon>
        <taxon>Sapindales</taxon>
        <taxon>Rutaceae</taxon>
        <taxon>Aurantioideae</taxon>
        <taxon>Citrus</taxon>
    </lineage>
</organism>
<evidence type="ECO:0000313" key="3">
    <source>
        <dbReference type="Proteomes" id="UP001428341"/>
    </source>
</evidence>
<gene>
    <name evidence="2" type="ORF">WN944_016761</name>
</gene>
<proteinExistence type="predicted"/>
<keyword evidence="1" id="KW-1133">Transmembrane helix</keyword>
<keyword evidence="3" id="KW-1185">Reference proteome</keyword>
<comment type="caution">
    <text evidence="2">The sequence shown here is derived from an EMBL/GenBank/DDBJ whole genome shotgun (WGS) entry which is preliminary data.</text>
</comment>
<dbReference type="AlphaFoldDB" id="A0AAP0M9Y0"/>
<evidence type="ECO:0000256" key="1">
    <source>
        <dbReference type="SAM" id="Phobius"/>
    </source>
</evidence>
<protein>
    <submittedName>
        <fullName evidence="2">Uncharacterized protein</fullName>
    </submittedName>
</protein>
<sequence length="100" mass="11501">MCAGGSCWIEGFSFIRDDSEHLHNYTDALLNLKFECEGRWSMASFLIHEAEDHFSAIVIFFTAAKILICFSFGCVVHEHESCESLKWEQLKAEQFDKTES</sequence>
<dbReference type="Proteomes" id="UP001428341">
    <property type="component" value="Unassembled WGS sequence"/>
</dbReference>
<keyword evidence="1" id="KW-0812">Transmembrane</keyword>
<reference evidence="2 3" key="1">
    <citation type="submission" date="2024-05" db="EMBL/GenBank/DDBJ databases">
        <title>Haplotype-resolved chromosome-level genome assembly of Huyou (Citrus changshanensis).</title>
        <authorList>
            <person name="Miao C."/>
            <person name="Chen W."/>
            <person name="Wu Y."/>
            <person name="Wang L."/>
            <person name="Zhao S."/>
            <person name="Grierson D."/>
            <person name="Xu C."/>
            <person name="Chen K."/>
        </authorList>
    </citation>
    <scope>NUCLEOTIDE SEQUENCE [LARGE SCALE GENOMIC DNA]</scope>
    <source>
        <strain evidence="2">01-14</strain>
        <tissue evidence="2">Leaf</tissue>
    </source>
</reference>
<feature type="transmembrane region" description="Helical" evidence="1">
    <location>
        <begin position="54"/>
        <end position="76"/>
    </location>
</feature>
<keyword evidence="1" id="KW-0472">Membrane</keyword>
<name>A0AAP0M9Y0_9ROSI</name>